<evidence type="ECO:0000313" key="8">
    <source>
        <dbReference type="Proteomes" id="UP000694701"/>
    </source>
</evidence>
<dbReference type="SMART" id="SM00320">
    <property type="entry name" value="WD40"/>
    <property type="match status" value="3"/>
</dbReference>
<dbReference type="AlphaFoldDB" id="A0A8C2CJG2"/>
<dbReference type="PANTHER" id="PTHR11227">
    <property type="entry name" value="WD-REPEAT PROTEIN INTERACTING WITH PHOSPHOINOSIDES WIPI -RELATED"/>
    <property type="match status" value="1"/>
</dbReference>
<dbReference type="InterPro" id="IPR048720">
    <property type="entry name" value="PROPPIN"/>
</dbReference>
<protein>
    <submittedName>
        <fullName evidence="7">WD repeat domain phosphoinositide-interacting protein 1-like</fullName>
    </submittedName>
</protein>
<evidence type="ECO:0000256" key="3">
    <source>
        <dbReference type="ARBA" id="ARBA00022737"/>
    </source>
</evidence>
<evidence type="ECO:0000256" key="2">
    <source>
        <dbReference type="ARBA" id="ARBA00022574"/>
    </source>
</evidence>
<evidence type="ECO:0000313" key="7">
    <source>
        <dbReference type="Ensembl" id="ENSCCRP00020012500.1"/>
    </source>
</evidence>
<dbReference type="SUPFAM" id="SSF50978">
    <property type="entry name" value="WD40 repeat-like"/>
    <property type="match status" value="1"/>
</dbReference>
<evidence type="ECO:0000256" key="4">
    <source>
        <dbReference type="ARBA" id="ARBA00023006"/>
    </source>
</evidence>
<comment type="subcellular location">
    <subcellularLocation>
        <location evidence="1">Preautophagosomal structure</location>
    </subcellularLocation>
</comment>
<dbReference type="GO" id="GO:0006914">
    <property type="term" value="P:autophagy"/>
    <property type="evidence" value="ECO:0007669"/>
    <property type="project" value="UniProtKB-KW"/>
</dbReference>
<dbReference type="Proteomes" id="UP000694701">
    <property type="component" value="Unplaced"/>
</dbReference>
<dbReference type="InterPro" id="IPR001680">
    <property type="entry name" value="WD40_rpt"/>
</dbReference>
<accession>A0A8C2CJG2</accession>
<evidence type="ECO:0000256" key="5">
    <source>
        <dbReference type="ARBA" id="ARBA00023121"/>
    </source>
</evidence>
<name>A0A8C2CJG2_CYPCA</name>
<dbReference type="GO" id="GO:0008289">
    <property type="term" value="F:lipid binding"/>
    <property type="evidence" value="ECO:0007669"/>
    <property type="project" value="UniProtKB-KW"/>
</dbReference>
<evidence type="ECO:0000256" key="6">
    <source>
        <dbReference type="ARBA" id="ARBA00025740"/>
    </source>
</evidence>
<gene>
    <name evidence="7" type="primary">LOC109049833</name>
</gene>
<proteinExistence type="inferred from homology"/>
<keyword evidence="3" id="KW-0677">Repeat</keyword>
<dbReference type="Pfam" id="PF21032">
    <property type="entry name" value="PROPPIN"/>
    <property type="match status" value="2"/>
</dbReference>
<dbReference type="Ensembl" id="ENSCCRT00020013812.1">
    <property type="protein sequence ID" value="ENSCCRP00020012500.1"/>
    <property type="gene ID" value="ENSCCRG00020005572.1"/>
</dbReference>
<organism evidence="7 8">
    <name type="scientific">Cyprinus carpio</name>
    <name type="common">Common carp</name>
    <dbReference type="NCBI Taxonomy" id="7962"/>
    <lineage>
        <taxon>Eukaryota</taxon>
        <taxon>Metazoa</taxon>
        <taxon>Chordata</taxon>
        <taxon>Craniata</taxon>
        <taxon>Vertebrata</taxon>
        <taxon>Euteleostomi</taxon>
        <taxon>Actinopterygii</taxon>
        <taxon>Neopterygii</taxon>
        <taxon>Teleostei</taxon>
        <taxon>Ostariophysi</taxon>
        <taxon>Cypriniformes</taxon>
        <taxon>Cyprinidae</taxon>
        <taxon>Cyprininae</taxon>
        <taxon>Cyprinus</taxon>
    </lineage>
</organism>
<keyword evidence="5" id="KW-0446">Lipid-binding</keyword>
<keyword evidence="2" id="KW-0853">WD repeat</keyword>
<dbReference type="GO" id="GO:0000407">
    <property type="term" value="C:phagophore assembly site"/>
    <property type="evidence" value="ECO:0007669"/>
    <property type="project" value="UniProtKB-SubCell"/>
</dbReference>
<evidence type="ECO:0000256" key="1">
    <source>
        <dbReference type="ARBA" id="ARBA00004329"/>
    </source>
</evidence>
<keyword evidence="4" id="KW-0072">Autophagy</keyword>
<sequence>METGDVGPGLCCASFNQDSTSLAVGTKTGYRLFSVTSVDKLDCIHESIETPDVYIVERLFSSSLVVVVSQSMPRRMNVYHFKKGTEICNYSYSNNILAVRLNRQSLVVCLEESIYIHNIKDMKLLKTLLNTPSNPSGLCALSISHSNSFLAYPGSDTIGEIIVYDANNLVKILAKNQFCCSFWQFILVAIHETNAPYKSFSLLYVCVSSSLQSTMTMIPAHDSPLAAITFSASGTKLASASERGTVIRVFSIPEGLRLFEFRRGMKRYVNISSLSFSPDAQFLCASSNTETVHIFKLEQHSPSGEEQAPSWSTYVGKMFTAASSYLPAQVSGMMSQDRAFATVRLQMAGQKNVCALATIQKLPRLLVASSDGQLFIYNIDPQDGGECTLVQKHRLFGSDKEWEETEKSKLMEPPQACQSYAATVAIPTSGPVTATLTGYSEDGGAKKGEVIPEHEFAAGPVCLDDETEFPPINWCRDGSGRGKGRRP</sequence>
<dbReference type="InterPro" id="IPR036322">
    <property type="entry name" value="WD40_repeat_dom_sf"/>
</dbReference>
<reference evidence="7" key="1">
    <citation type="submission" date="2025-08" db="UniProtKB">
        <authorList>
            <consortium name="Ensembl"/>
        </authorList>
    </citation>
    <scope>IDENTIFICATION</scope>
</reference>
<comment type="similarity">
    <text evidence="6">Belongs to the WD repeat PROPPIN family.</text>
</comment>
<dbReference type="Gene3D" id="2.130.10.10">
    <property type="entry name" value="YVTN repeat-like/Quinoprotein amine dehydrogenase"/>
    <property type="match status" value="2"/>
</dbReference>
<dbReference type="InterPro" id="IPR015943">
    <property type="entry name" value="WD40/YVTN_repeat-like_dom_sf"/>
</dbReference>